<protein>
    <submittedName>
        <fullName evidence="1">Uncharacterized protein</fullName>
    </submittedName>
</protein>
<dbReference type="InParanoid" id="W4K8D7"/>
<accession>W4K8D7</accession>
<dbReference type="KEGG" id="hir:HETIRDRAFT_434345"/>
<feature type="non-terminal residue" evidence="1">
    <location>
        <position position="68"/>
    </location>
</feature>
<dbReference type="EMBL" id="KI925458">
    <property type="protein sequence ID" value="ETW82097.1"/>
    <property type="molecule type" value="Genomic_DNA"/>
</dbReference>
<evidence type="ECO:0000313" key="2">
    <source>
        <dbReference type="Proteomes" id="UP000030671"/>
    </source>
</evidence>
<dbReference type="HOGENOM" id="CLU_2800932_0_0_1"/>
<keyword evidence="2" id="KW-1185">Reference proteome</keyword>
<dbReference type="RefSeq" id="XP_009546662.1">
    <property type="nucleotide sequence ID" value="XM_009548367.1"/>
</dbReference>
<dbReference type="GeneID" id="20674744"/>
<name>W4K8D7_HETIT</name>
<evidence type="ECO:0000313" key="1">
    <source>
        <dbReference type="EMBL" id="ETW82097.1"/>
    </source>
</evidence>
<organism evidence="1 2">
    <name type="scientific">Heterobasidion irregulare (strain TC 32-1)</name>
    <dbReference type="NCBI Taxonomy" id="747525"/>
    <lineage>
        <taxon>Eukaryota</taxon>
        <taxon>Fungi</taxon>
        <taxon>Dikarya</taxon>
        <taxon>Basidiomycota</taxon>
        <taxon>Agaricomycotina</taxon>
        <taxon>Agaricomycetes</taxon>
        <taxon>Russulales</taxon>
        <taxon>Bondarzewiaceae</taxon>
        <taxon>Heterobasidion</taxon>
        <taxon>Heterobasidion annosum species complex</taxon>
    </lineage>
</organism>
<dbReference type="AlphaFoldDB" id="W4K8D7"/>
<reference evidence="1 2" key="1">
    <citation type="journal article" date="2012" name="New Phytol.">
        <title>Insight into trade-off between wood decay and parasitism from the genome of a fungal forest pathogen.</title>
        <authorList>
            <person name="Olson A."/>
            <person name="Aerts A."/>
            <person name="Asiegbu F."/>
            <person name="Belbahri L."/>
            <person name="Bouzid O."/>
            <person name="Broberg A."/>
            <person name="Canback B."/>
            <person name="Coutinho P.M."/>
            <person name="Cullen D."/>
            <person name="Dalman K."/>
            <person name="Deflorio G."/>
            <person name="van Diepen L.T."/>
            <person name="Dunand C."/>
            <person name="Duplessis S."/>
            <person name="Durling M."/>
            <person name="Gonthier P."/>
            <person name="Grimwood J."/>
            <person name="Fossdal C.G."/>
            <person name="Hansson D."/>
            <person name="Henrissat B."/>
            <person name="Hietala A."/>
            <person name="Himmelstrand K."/>
            <person name="Hoffmeister D."/>
            <person name="Hogberg N."/>
            <person name="James T.Y."/>
            <person name="Karlsson M."/>
            <person name="Kohler A."/>
            <person name="Kues U."/>
            <person name="Lee Y.H."/>
            <person name="Lin Y.C."/>
            <person name="Lind M."/>
            <person name="Lindquist E."/>
            <person name="Lombard V."/>
            <person name="Lucas S."/>
            <person name="Lunden K."/>
            <person name="Morin E."/>
            <person name="Murat C."/>
            <person name="Park J."/>
            <person name="Raffaello T."/>
            <person name="Rouze P."/>
            <person name="Salamov A."/>
            <person name="Schmutz J."/>
            <person name="Solheim H."/>
            <person name="Stahlberg J."/>
            <person name="Velez H."/>
            <person name="de Vries R.P."/>
            <person name="Wiebenga A."/>
            <person name="Woodward S."/>
            <person name="Yakovlev I."/>
            <person name="Garbelotto M."/>
            <person name="Martin F."/>
            <person name="Grigoriev I.V."/>
            <person name="Stenlid J."/>
        </authorList>
    </citation>
    <scope>NUCLEOTIDE SEQUENCE [LARGE SCALE GENOMIC DNA]</scope>
    <source>
        <strain evidence="1 2">TC 32-1</strain>
    </source>
</reference>
<gene>
    <name evidence="1" type="ORF">HETIRDRAFT_434345</name>
</gene>
<proteinExistence type="predicted"/>
<dbReference type="Proteomes" id="UP000030671">
    <property type="component" value="Unassembled WGS sequence"/>
</dbReference>
<sequence>MGRPCAPRTLTPMHVSITRHSPVPPPLPAPAQSVFIAYSILSQCTMILYPSGGRRRASSPTPRGCDII</sequence>